<feature type="domain" description="Ribosome maturation factor RimP N-terminal" evidence="4">
    <location>
        <begin position="22"/>
        <end position="76"/>
    </location>
</feature>
<dbReference type="InterPro" id="IPR003728">
    <property type="entry name" value="Ribosome_maturation_RimP"/>
</dbReference>
<protein>
    <recommendedName>
        <fullName evidence="3">Ribosome maturation factor RimP</fullName>
    </recommendedName>
</protein>
<dbReference type="PANTHER" id="PTHR33867">
    <property type="entry name" value="RIBOSOME MATURATION FACTOR RIMP"/>
    <property type="match status" value="1"/>
</dbReference>
<dbReference type="InterPro" id="IPR028989">
    <property type="entry name" value="RimP_N"/>
</dbReference>
<dbReference type="GO" id="GO:0005829">
    <property type="term" value="C:cytosol"/>
    <property type="evidence" value="ECO:0007669"/>
    <property type="project" value="TreeGrafter"/>
</dbReference>
<dbReference type="Pfam" id="PF02576">
    <property type="entry name" value="RimP_N"/>
    <property type="match status" value="1"/>
</dbReference>
<accession>A0A1I3MAX2</accession>
<dbReference type="SUPFAM" id="SSF75420">
    <property type="entry name" value="YhbC-like, N-terminal domain"/>
    <property type="match status" value="1"/>
</dbReference>
<keyword evidence="7" id="KW-1185">Reference proteome</keyword>
<dbReference type="RefSeq" id="WP_089819873.1">
    <property type="nucleotide sequence ID" value="NZ_FORQ01000002.1"/>
</dbReference>
<sequence>MDFRAQIEQLLNDFLAQRPDLFLIDITFSASDHIRVILDGDQGVTLQDCLDASRAIEFNMDREEHDFSLEVMSAGLSAPLSSVRQYRKNIGRNLEIFLNDGTEIEGELAKVEEDHITMILKYRKPKEIGKGKVDVVEKKNIPYSDIKKALVAIQF</sequence>
<organism evidence="6 7">
    <name type="scientific">Kaistella treverensis</name>
    <dbReference type="NCBI Taxonomy" id="631455"/>
    <lineage>
        <taxon>Bacteria</taxon>
        <taxon>Pseudomonadati</taxon>
        <taxon>Bacteroidota</taxon>
        <taxon>Flavobacteriia</taxon>
        <taxon>Flavobacteriales</taxon>
        <taxon>Weeksellaceae</taxon>
        <taxon>Chryseobacterium group</taxon>
        <taxon>Kaistella</taxon>
    </lineage>
</organism>
<keyword evidence="2 3" id="KW-0690">Ribosome biogenesis</keyword>
<dbReference type="PANTHER" id="PTHR33867:SF1">
    <property type="entry name" value="RIBOSOME MATURATION FACTOR RIMP"/>
    <property type="match status" value="1"/>
</dbReference>
<dbReference type="InterPro" id="IPR028998">
    <property type="entry name" value="RimP_C"/>
</dbReference>
<dbReference type="GO" id="GO:0006412">
    <property type="term" value="P:translation"/>
    <property type="evidence" value="ECO:0007669"/>
    <property type="project" value="TreeGrafter"/>
</dbReference>
<dbReference type="EMBL" id="FORQ01000002">
    <property type="protein sequence ID" value="SFI93875.1"/>
    <property type="molecule type" value="Genomic_DNA"/>
</dbReference>
<comment type="subcellular location">
    <subcellularLocation>
        <location evidence="3">Cytoplasm</location>
    </subcellularLocation>
</comment>
<evidence type="ECO:0000256" key="3">
    <source>
        <dbReference type="HAMAP-Rule" id="MF_01077"/>
    </source>
</evidence>
<evidence type="ECO:0000256" key="2">
    <source>
        <dbReference type="ARBA" id="ARBA00022517"/>
    </source>
</evidence>
<dbReference type="Proteomes" id="UP000242560">
    <property type="component" value="Unassembled WGS sequence"/>
</dbReference>
<proteinExistence type="inferred from homology"/>
<dbReference type="AlphaFoldDB" id="A0A1I3MAX2"/>
<comment type="function">
    <text evidence="3">Required for maturation of 30S ribosomal subunits.</text>
</comment>
<keyword evidence="1 3" id="KW-0963">Cytoplasm</keyword>
<dbReference type="Pfam" id="PF17384">
    <property type="entry name" value="DUF150_C"/>
    <property type="match status" value="1"/>
</dbReference>
<dbReference type="Gene3D" id="3.30.300.70">
    <property type="entry name" value="RimP-like superfamily, N-terminal"/>
    <property type="match status" value="1"/>
</dbReference>
<evidence type="ECO:0000256" key="1">
    <source>
        <dbReference type="ARBA" id="ARBA00022490"/>
    </source>
</evidence>
<evidence type="ECO:0000259" key="5">
    <source>
        <dbReference type="Pfam" id="PF17384"/>
    </source>
</evidence>
<feature type="domain" description="Ribosome maturation factor RimP C-terminal" evidence="5">
    <location>
        <begin position="80"/>
        <end position="155"/>
    </location>
</feature>
<dbReference type="InterPro" id="IPR035956">
    <property type="entry name" value="RimP_N_sf"/>
</dbReference>
<comment type="similarity">
    <text evidence="3">Belongs to the RimP family.</text>
</comment>
<dbReference type="CDD" id="cd01734">
    <property type="entry name" value="YlxS_C"/>
    <property type="match status" value="1"/>
</dbReference>
<evidence type="ECO:0000313" key="7">
    <source>
        <dbReference type="Proteomes" id="UP000242560"/>
    </source>
</evidence>
<reference evidence="7" key="1">
    <citation type="submission" date="2016-10" db="EMBL/GenBank/DDBJ databases">
        <authorList>
            <person name="Varghese N."/>
            <person name="Submissions S."/>
        </authorList>
    </citation>
    <scope>NUCLEOTIDE SEQUENCE [LARGE SCALE GENOMIC DNA]</scope>
    <source>
        <strain evidence="7">DSM 22251</strain>
    </source>
</reference>
<dbReference type="NCBIfam" id="NF002531">
    <property type="entry name" value="PRK02001.1"/>
    <property type="match status" value="1"/>
</dbReference>
<evidence type="ECO:0000259" key="4">
    <source>
        <dbReference type="Pfam" id="PF02576"/>
    </source>
</evidence>
<gene>
    <name evidence="3" type="primary">rimP</name>
    <name evidence="6" type="ORF">SAMN05421638_1624</name>
</gene>
<evidence type="ECO:0000313" key="6">
    <source>
        <dbReference type="EMBL" id="SFI93875.1"/>
    </source>
</evidence>
<dbReference type="HAMAP" id="MF_01077">
    <property type="entry name" value="RimP"/>
    <property type="match status" value="1"/>
</dbReference>
<name>A0A1I3MAX2_9FLAO</name>
<dbReference type="GO" id="GO:0000028">
    <property type="term" value="P:ribosomal small subunit assembly"/>
    <property type="evidence" value="ECO:0007669"/>
    <property type="project" value="TreeGrafter"/>
</dbReference>